<dbReference type="Pfam" id="PF10899">
    <property type="entry name" value="AbiGi"/>
    <property type="match status" value="1"/>
</dbReference>
<dbReference type="EMBL" id="BARW01002462">
    <property type="protein sequence ID" value="GAI71476.1"/>
    <property type="molecule type" value="Genomic_DNA"/>
</dbReference>
<organism evidence="1">
    <name type="scientific">marine sediment metagenome</name>
    <dbReference type="NCBI Taxonomy" id="412755"/>
    <lineage>
        <taxon>unclassified sequences</taxon>
        <taxon>metagenomes</taxon>
        <taxon>ecological metagenomes</taxon>
    </lineage>
</organism>
<dbReference type="AlphaFoldDB" id="X1RX64"/>
<sequence>MNFDYAVHSDFLIHWTGKKIDKRDEDGKLIWCKPGEDKSKTDEDETQSYIKRLNEILQFGLWMTEETKEDEDSLRVAGKSVSIPRTPKTCFTELKLSESRKHAEQYGRLGIGVKRPFLFKNWGRPLIYYLREQLDKDIFLKDCVSNLEDKKLLNFFKPMNRSGEALTYDFYAESEWRILFFKELLEKKLIIDPRDPKNEDENNYFNKELTCDEQAKLKYLIPLNGWFAMIIYPSLDVKNKAQKYIREQNKENGKIEYKLNDTQKEITRIKEDRIEDGNWPIEVDLDACRNF</sequence>
<gene>
    <name evidence="1" type="ORF">S12H4_06844</name>
</gene>
<protein>
    <submittedName>
        <fullName evidence="1">Uncharacterized protein</fullName>
    </submittedName>
</protein>
<dbReference type="InterPro" id="IPR021223">
    <property type="entry name" value="AbiGi"/>
</dbReference>
<accession>X1RX64</accession>
<proteinExistence type="predicted"/>
<name>X1RX64_9ZZZZ</name>
<reference evidence="1" key="1">
    <citation type="journal article" date="2014" name="Front. Microbiol.">
        <title>High frequency of phylogenetically diverse reductive dehalogenase-homologous genes in deep subseafloor sedimentary metagenomes.</title>
        <authorList>
            <person name="Kawai M."/>
            <person name="Futagami T."/>
            <person name="Toyoda A."/>
            <person name="Takaki Y."/>
            <person name="Nishi S."/>
            <person name="Hori S."/>
            <person name="Arai W."/>
            <person name="Tsubouchi T."/>
            <person name="Morono Y."/>
            <person name="Uchiyama I."/>
            <person name="Ito T."/>
            <person name="Fujiyama A."/>
            <person name="Inagaki F."/>
            <person name="Takami H."/>
        </authorList>
    </citation>
    <scope>NUCLEOTIDE SEQUENCE</scope>
    <source>
        <strain evidence="1">Expedition CK06-06</strain>
    </source>
</reference>
<comment type="caution">
    <text evidence="1">The sequence shown here is derived from an EMBL/GenBank/DDBJ whole genome shotgun (WGS) entry which is preliminary data.</text>
</comment>
<evidence type="ECO:0000313" key="1">
    <source>
        <dbReference type="EMBL" id="GAI71476.1"/>
    </source>
</evidence>